<feature type="transmembrane region" description="Helical" evidence="2">
    <location>
        <begin position="215"/>
        <end position="238"/>
    </location>
</feature>
<organism evidence="3 4">
    <name type="scientific">Symbiodinium microadriaticum</name>
    <name type="common">Dinoflagellate</name>
    <name type="synonym">Zooxanthella microadriatica</name>
    <dbReference type="NCBI Taxonomy" id="2951"/>
    <lineage>
        <taxon>Eukaryota</taxon>
        <taxon>Sar</taxon>
        <taxon>Alveolata</taxon>
        <taxon>Dinophyceae</taxon>
        <taxon>Suessiales</taxon>
        <taxon>Symbiodiniaceae</taxon>
        <taxon>Symbiodinium</taxon>
    </lineage>
</organism>
<dbReference type="Proteomes" id="UP000186817">
    <property type="component" value="Unassembled WGS sequence"/>
</dbReference>
<keyword evidence="2" id="KW-0812">Transmembrane</keyword>
<sequence length="534" mass="59180">MASAHAATVTNDLKAPTEVQQGVGWQVLYPGRSLPLSSEEAVLRLREAHEILGRCSATGALRASESFGAEFGAEARRRDQQEEEAAADEAQRREEVRRCQDAQTRQAAAALRDQKIDILPVYRSMFLVFGILLALLIFTAAFPPHGDVAAALLGTFASLLGCFLSICTFLHGTGDRVDRFRYGKHSDCIVRLTFVCFALGVVALAALTTHHSLAGFWWTALIVWPLTCCCNTCMIYAAKAEAEEGCYLTAEEREMQDKEQQQARQEVLQRTIVFEGSVLEGVGRPCVCSWPGKYEGAWDSLVSSSRNGDVSAAVVFLPDGTADFGRHAEIPDAEGIVGECWCVPLYGEQKPWGCRWWSHWIANIEEAVKKKAELEVYYFVDHVGRGKAQSFATAGQEHVRRETLNRRVEEFKETQQFKEAVDGGLGCLSRNCRGDGSSAYSRELKRLFLAWLPEEDREFLEAAEGLGNSQKAEVAWLERKGYHYTERDVSPWLSKNESKIPVEEVVPAPTLQSQQPRPSVDVNLPGTLALEPGA</sequence>
<protein>
    <submittedName>
        <fullName evidence="3">Uncharacterized protein</fullName>
    </submittedName>
</protein>
<name>A0A1Q9C2F9_SYMMI</name>
<accession>A0A1Q9C2F9</accession>
<feature type="transmembrane region" description="Helical" evidence="2">
    <location>
        <begin position="189"/>
        <end position="209"/>
    </location>
</feature>
<proteinExistence type="predicted"/>
<dbReference type="EMBL" id="LSRX01001846">
    <property type="protein sequence ID" value="OLP77099.1"/>
    <property type="molecule type" value="Genomic_DNA"/>
</dbReference>
<keyword evidence="2" id="KW-1133">Transmembrane helix</keyword>
<feature type="compositionally biased region" description="Basic and acidic residues" evidence="1">
    <location>
        <begin position="89"/>
        <end position="98"/>
    </location>
</feature>
<feature type="transmembrane region" description="Helical" evidence="2">
    <location>
        <begin position="148"/>
        <end position="169"/>
    </location>
</feature>
<feature type="region of interest" description="Disordered" evidence="1">
    <location>
        <begin position="507"/>
        <end position="534"/>
    </location>
</feature>
<evidence type="ECO:0000313" key="3">
    <source>
        <dbReference type="EMBL" id="OLP77099.1"/>
    </source>
</evidence>
<dbReference type="OrthoDB" id="420659at2759"/>
<keyword evidence="4" id="KW-1185">Reference proteome</keyword>
<feature type="region of interest" description="Disordered" evidence="1">
    <location>
        <begin position="72"/>
        <end position="98"/>
    </location>
</feature>
<gene>
    <name evidence="3" type="ORF">AK812_SmicGene42880</name>
</gene>
<feature type="transmembrane region" description="Helical" evidence="2">
    <location>
        <begin position="121"/>
        <end position="142"/>
    </location>
</feature>
<dbReference type="AlphaFoldDB" id="A0A1Q9C2F9"/>
<evidence type="ECO:0000256" key="1">
    <source>
        <dbReference type="SAM" id="MobiDB-lite"/>
    </source>
</evidence>
<evidence type="ECO:0000313" key="4">
    <source>
        <dbReference type="Proteomes" id="UP000186817"/>
    </source>
</evidence>
<evidence type="ECO:0000256" key="2">
    <source>
        <dbReference type="SAM" id="Phobius"/>
    </source>
</evidence>
<comment type="caution">
    <text evidence="3">The sequence shown here is derived from an EMBL/GenBank/DDBJ whole genome shotgun (WGS) entry which is preliminary data.</text>
</comment>
<keyword evidence="2" id="KW-0472">Membrane</keyword>
<reference evidence="3 4" key="1">
    <citation type="submission" date="2016-02" db="EMBL/GenBank/DDBJ databases">
        <title>Genome analysis of coral dinoflagellate symbionts highlights evolutionary adaptations to a symbiotic lifestyle.</title>
        <authorList>
            <person name="Aranda M."/>
            <person name="Li Y."/>
            <person name="Liew Y.J."/>
            <person name="Baumgarten S."/>
            <person name="Simakov O."/>
            <person name="Wilson M."/>
            <person name="Piel J."/>
            <person name="Ashoor H."/>
            <person name="Bougouffa S."/>
            <person name="Bajic V.B."/>
            <person name="Ryu T."/>
            <person name="Ravasi T."/>
            <person name="Bayer T."/>
            <person name="Micklem G."/>
            <person name="Kim H."/>
            <person name="Bhak J."/>
            <person name="Lajeunesse T.C."/>
            <person name="Voolstra C.R."/>
        </authorList>
    </citation>
    <scope>NUCLEOTIDE SEQUENCE [LARGE SCALE GENOMIC DNA]</scope>
    <source>
        <strain evidence="3 4">CCMP2467</strain>
    </source>
</reference>